<name>A0A3P7LVV0_DIBLA</name>
<gene>
    <name evidence="1" type="ORF">DILT_LOCUS11004</name>
</gene>
<dbReference type="EMBL" id="UYRU01061658">
    <property type="protein sequence ID" value="VDN15173.1"/>
    <property type="molecule type" value="Genomic_DNA"/>
</dbReference>
<protein>
    <recommendedName>
        <fullName evidence="3">PH domain-containing protein</fullName>
    </recommendedName>
</protein>
<dbReference type="Proteomes" id="UP000281553">
    <property type="component" value="Unassembled WGS sequence"/>
</dbReference>
<reference evidence="1 2" key="1">
    <citation type="submission" date="2018-11" db="EMBL/GenBank/DDBJ databases">
        <authorList>
            <consortium name="Pathogen Informatics"/>
        </authorList>
    </citation>
    <scope>NUCLEOTIDE SEQUENCE [LARGE SCALE GENOMIC DNA]</scope>
</reference>
<keyword evidence="2" id="KW-1185">Reference proteome</keyword>
<evidence type="ECO:0000313" key="2">
    <source>
        <dbReference type="Proteomes" id="UP000281553"/>
    </source>
</evidence>
<evidence type="ECO:0008006" key="3">
    <source>
        <dbReference type="Google" id="ProtNLM"/>
    </source>
</evidence>
<proteinExistence type="predicted"/>
<dbReference type="AlphaFoldDB" id="A0A3P7LVV0"/>
<dbReference type="OrthoDB" id="6020705at2759"/>
<sequence>MEHEYILTAKSTQICGASVKRLPFRTPLEKPVVVVFSDNLHYVISFADIIDVYPDHKARSGHSSSFCLLLMANTSLCVEPIAEGTYSPAQSARGRIQTRVLSLAAPSPEAMRVWVDALFTCAGAYLCLPSRSQWPGS</sequence>
<accession>A0A3P7LVV0</accession>
<organism evidence="1 2">
    <name type="scientific">Dibothriocephalus latus</name>
    <name type="common">Fish tapeworm</name>
    <name type="synonym">Diphyllobothrium latum</name>
    <dbReference type="NCBI Taxonomy" id="60516"/>
    <lineage>
        <taxon>Eukaryota</taxon>
        <taxon>Metazoa</taxon>
        <taxon>Spiralia</taxon>
        <taxon>Lophotrochozoa</taxon>
        <taxon>Platyhelminthes</taxon>
        <taxon>Cestoda</taxon>
        <taxon>Eucestoda</taxon>
        <taxon>Diphyllobothriidea</taxon>
        <taxon>Diphyllobothriidae</taxon>
        <taxon>Dibothriocephalus</taxon>
    </lineage>
</organism>
<evidence type="ECO:0000313" key="1">
    <source>
        <dbReference type="EMBL" id="VDN15173.1"/>
    </source>
</evidence>